<dbReference type="AlphaFoldDB" id="A0A319C8W2"/>
<evidence type="ECO:0000313" key="2">
    <source>
        <dbReference type="EMBL" id="PYH82246.1"/>
    </source>
</evidence>
<dbReference type="Proteomes" id="UP000248340">
    <property type="component" value="Unassembled WGS sequence"/>
</dbReference>
<keyword evidence="1" id="KW-0812">Transmembrane</keyword>
<protein>
    <submittedName>
        <fullName evidence="2">Uncharacterized protein</fullName>
    </submittedName>
</protein>
<dbReference type="RefSeq" id="XP_025492446.1">
    <property type="nucleotide sequence ID" value="XM_025641424.1"/>
</dbReference>
<feature type="transmembrane region" description="Helical" evidence="1">
    <location>
        <begin position="86"/>
        <end position="107"/>
    </location>
</feature>
<reference evidence="2 3" key="1">
    <citation type="submission" date="2016-12" db="EMBL/GenBank/DDBJ databases">
        <title>The genomes of Aspergillus section Nigri reveals drivers in fungal speciation.</title>
        <authorList>
            <consortium name="DOE Joint Genome Institute"/>
            <person name="Vesth T.C."/>
            <person name="Nybo J."/>
            <person name="Theobald S."/>
            <person name="Brandl J."/>
            <person name="Frisvad J.C."/>
            <person name="Nielsen K.F."/>
            <person name="Lyhne E.K."/>
            <person name="Kogle M.E."/>
            <person name="Kuo A."/>
            <person name="Riley R."/>
            <person name="Clum A."/>
            <person name="Nolan M."/>
            <person name="Lipzen A."/>
            <person name="Salamov A."/>
            <person name="Henrissat B."/>
            <person name="Wiebenga A."/>
            <person name="De Vries R.P."/>
            <person name="Grigoriev I.V."/>
            <person name="Mortensen U.H."/>
            <person name="Andersen M.R."/>
            <person name="Baker S.E."/>
        </authorList>
    </citation>
    <scope>NUCLEOTIDE SEQUENCE [LARGE SCALE GENOMIC DNA]</scope>
    <source>
        <strain evidence="2 3">CBS 121591</strain>
    </source>
</reference>
<dbReference type="GeneID" id="37144166"/>
<organism evidence="2 3">
    <name type="scientific">Aspergillus uvarum CBS 121591</name>
    <dbReference type="NCBI Taxonomy" id="1448315"/>
    <lineage>
        <taxon>Eukaryota</taxon>
        <taxon>Fungi</taxon>
        <taxon>Dikarya</taxon>
        <taxon>Ascomycota</taxon>
        <taxon>Pezizomycotina</taxon>
        <taxon>Eurotiomycetes</taxon>
        <taxon>Eurotiomycetidae</taxon>
        <taxon>Eurotiales</taxon>
        <taxon>Aspergillaceae</taxon>
        <taxon>Aspergillus</taxon>
        <taxon>Aspergillus subgen. Circumdati</taxon>
    </lineage>
</organism>
<proteinExistence type="predicted"/>
<evidence type="ECO:0000313" key="3">
    <source>
        <dbReference type="Proteomes" id="UP000248340"/>
    </source>
</evidence>
<keyword evidence="1" id="KW-1133">Transmembrane helix</keyword>
<keyword evidence="3" id="KW-1185">Reference proteome</keyword>
<accession>A0A319C8W2</accession>
<dbReference type="VEuPathDB" id="FungiDB:BO82DRAFT_64638"/>
<evidence type="ECO:0000256" key="1">
    <source>
        <dbReference type="SAM" id="Phobius"/>
    </source>
</evidence>
<name>A0A319C8W2_9EURO</name>
<dbReference type="EMBL" id="KZ821696">
    <property type="protein sequence ID" value="PYH82246.1"/>
    <property type="molecule type" value="Genomic_DNA"/>
</dbReference>
<gene>
    <name evidence="2" type="ORF">BO82DRAFT_64638</name>
</gene>
<keyword evidence="1" id="KW-0472">Membrane</keyword>
<sequence>MQNPNALIMCPPKHRTSHSLEPRVYQRLQCCCCCWPITHVLVRETARWKRMSQLQACRGAYIICRASPMILCGVELLRAQHLRDPVLLLTALIIISSFLSSLLASSFGTRILRG</sequence>